<evidence type="ECO:0000313" key="1">
    <source>
        <dbReference type="EMBL" id="GGO52502.1"/>
    </source>
</evidence>
<keyword evidence="2" id="KW-1185">Reference proteome</keyword>
<proteinExistence type="predicted"/>
<reference evidence="2" key="1">
    <citation type="journal article" date="2019" name="Int. J. Syst. Evol. Microbiol.">
        <title>The Global Catalogue of Microorganisms (GCM) 10K type strain sequencing project: providing services to taxonomists for standard genome sequencing and annotation.</title>
        <authorList>
            <consortium name="The Broad Institute Genomics Platform"/>
            <consortium name="The Broad Institute Genome Sequencing Center for Infectious Disease"/>
            <person name="Wu L."/>
            <person name="Ma J."/>
        </authorList>
    </citation>
    <scope>NUCLEOTIDE SEQUENCE [LARGE SCALE GENOMIC DNA]</scope>
    <source>
        <strain evidence="2">CGMCC 4.7349</strain>
    </source>
</reference>
<organism evidence="1 2">
    <name type="scientific">Streptomyces lasiicapitis</name>
    <dbReference type="NCBI Taxonomy" id="1923961"/>
    <lineage>
        <taxon>Bacteria</taxon>
        <taxon>Bacillati</taxon>
        <taxon>Actinomycetota</taxon>
        <taxon>Actinomycetes</taxon>
        <taxon>Kitasatosporales</taxon>
        <taxon>Streptomycetaceae</taxon>
        <taxon>Streptomyces</taxon>
    </lineage>
</organism>
<dbReference type="Proteomes" id="UP000656881">
    <property type="component" value="Unassembled WGS sequence"/>
</dbReference>
<dbReference type="EMBL" id="BMNG01000013">
    <property type="protein sequence ID" value="GGO52502.1"/>
    <property type="molecule type" value="Genomic_DNA"/>
</dbReference>
<gene>
    <name evidence="1" type="ORF">GCM10012286_57680</name>
</gene>
<evidence type="ECO:0000313" key="2">
    <source>
        <dbReference type="Proteomes" id="UP000656881"/>
    </source>
</evidence>
<accession>A0ABQ2MIQ8</accession>
<comment type="caution">
    <text evidence="1">The sequence shown here is derived from an EMBL/GenBank/DDBJ whole genome shotgun (WGS) entry which is preliminary data.</text>
</comment>
<name>A0ABQ2MIQ8_9ACTN</name>
<protein>
    <submittedName>
        <fullName evidence="1">Uncharacterized protein</fullName>
    </submittedName>
</protein>
<sequence>MAFGKRRGREEGSGVREEAPLPAVEWADVREFTIGTVERPVTKNRPRPVRGPWAIRVPKGAGAAKVFAPCAYVARAAPPAPPSAMESCLYEDPDSQHLLCYLVTEEKGSGERCFRVYVANGKEIGVIRRIPPSNKLVKHTWRIDQPGHPEIVGRNEWISGGAKRIADRAAGKVVSEALNSLPHILPAGENTASGDSGSQRRSRQLEWWSGGELVMVSQSIKMLKVKADWLDRRLAFAFAVIGDS</sequence>